<dbReference type="PANTHER" id="PTHR43232">
    <property type="entry name" value="MOLYBDENUM COFACTOR BIOSYNTHESIS PROTEIN B"/>
    <property type="match status" value="1"/>
</dbReference>
<protein>
    <submittedName>
        <fullName evidence="1">Molybdenum cofactor biosynthesis protein MoaB</fullName>
    </submittedName>
</protein>
<proteinExistence type="predicted"/>
<name>A0A3B0VTC2_9ZZZZ</name>
<dbReference type="GO" id="GO:0006777">
    <property type="term" value="P:Mo-molybdopterin cofactor biosynthetic process"/>
    <property type="evidence" value="ECO:0007669"/>
    <property type="project" value="InterPro"/>
</dbReference>
<accession>A0A3B0VTC2</accession>
<evidence type="ECO:0000313" key="1">
    <source>
        <dbReference type="EMBL" id="VAW46231.1"/>
    </source>
</evidence>
<sequence length="69" mass="7728">MSHKQKMPFLPLNIAVHTVSDTRIEASDTSGLALKQRLLAAGHNLADKKITPDDVFHIRAVVSDWIHRD</sequence>
<gene>
    <name evidence="1" type="ORF">MNBD_GAMMA03-416</name>
</gene>
<dbReference type="PANTHER" id="PTHR43232:SF2">
    <property type="entry name" value="MOLYBDENUM COFACTOR BIOSYNTHESIS PROTEIN B"/>
    <property type="match status" value="1"/>
</dbReference>
<reference evidence="1" key="1">
    <citation type="submission" date="2018-06" db="EMBL/GenBank/DDBJ databases">
        <authorList>
            <person name="Zhirakovskaya E."/>
        </authorList>
    </citation>
    <scope>NUCLEOTIDE SEQUENCE</scope>
</reference>
<dbReference type="Gene3D" id="3.40.980.10">
    <property type="entry name" value="MoaB/Mog-like domain"/>
    <property type="match status" value="1"/>
</dbReference>
<organism evidence="1">
    <name type="scientific">hydrothermal vent metagenome</name>
    <dbReference type="NCBI Taxonomy" id="652676"/>
    <lineage>
        <taxon>unclassified sequences</taxon>
        <taxon>metagenomes</taxon>
        <taxon>ecological metagenomes</taxon>
    </lineage>
</organism>
<dbReference type="SUPFAM" id="SSF53218">
    <property type="entry name" value="Molybdenum cofactor biosynthesis proteins"/>
    <property type="match status" value="1"/>
</dbReference>
<dbReference type="InterPro" id="IPR036425">
    <property type="entry name" value="MoaB/Mog-like_dom_sf"/>
</dbReference>
<dbReference type="GO" id="GO:0005829">
    <property type="term" value="C:cytosol"/>
    <property type="evidence" value="ECO:0007669"/>
    <property type="project" value="TreeGrafter"/>
</dbReference>
<dbReference type="InterPro" id="IPR012245">
    <property type="entry name" value="MoaB"/>
</dbReference>
<dbReference type="EMBL" id="UOFC01000091">
    <property type="protein sequence ID" value="VAW46231.1"/>
    <property type="molecule type" value="Genomic_DNA"/>
</dbReference>
<dbReference type="AlphaFoldDB" id="A0A3B0VTC2"/>
<feature type="non-terminal residue" evidence="1">
    <location>
        <position position="69"/>
    </location>
</feature>